<proteinExistence type="predicted"/>
<reference evidence="2" key="1">
    <citation type="journal article" date="2023" name="bioRxiv">
        <title>Scaffold-level genome assemblies of two parasitoid biocontrol wasps reveal the parthenogenesis mechanism and an associated novel virus.</title>
        <authorList>
            <person name="Inwood S."/>
            <person name="Skelly J."/>
            <person name="Guhlin J."/>
            <person name="Harrop T."/>
            <person name="Goldson S."/>
            <person name="Dearden P."/>
        </authorList>
    </citation>
    <scope>NUCLEOTIDE SEQUENCE</scope>
    <source>
        <strain evidence="2">Irish</strain>
        <tissue evidence="2">Whole body</tissue>
    </source>
</reference>
<organism evidence="2 3">
    <name type="scientific">Microctonus aethiopoides</name>
    <dbReference type="NCBI Taxonomy" id="144406"/>
    <lineage>
        <taxon>Eukaryota</taxon>
        <taxon>Metazoa</taxon>
        <taxon>Ecdysozoa</taxon>
        <taxon>Arthropoda</taxon>
        <taxon>Hexapoda</taxon>
        <taxon>Insecta</taxon>
        <taxon>Pterygota</taxon>
        <taxon>Neoptera</taxon>
        <taxon>Endopterygota</taxon>
        <taxon>Hymenoptera</taxon>
        <taxon>Apocrita</taxon>
        <taxon>Ichneumonoidea</taxon>
        <taxon>Braconidae</taxon>
        <taxon>Euphorinae</taxon>
        <taxon>Microctonus</taxon>
    </lineage>
</organism>
<dbReference type="InterPro" id="IPR013037">
    <property type="entry name" value="Clathrin_b-adaptin_app_Ig-like"/>
</dbReference>
<gene>
    <name evidence="2" type="ORF">PV328_000870</name>
</gene>
<dbReference type="SUPFAM" id="SSF49348">
    <property type="entry name" value="Clathrin adaptor appendage domain"/>
    <property type="match status" value="1"/>
</dbReference>
<dbReference type="GO" id="GO:0006886">
    <property type="term" value="P:intracellular protein transport"/>
    <property type="evidence" value="ECO:0007669"/>
    <property type="project" value="InterPro"/>
</dbReference>
<name>A0AA39FWI2_9HYME</name>
<accession>A0AA39FWI2</accession>
<evidence type="ECO:0000313" key="3">
    <source>
        <dbReference type="Proteomes" id="UP001168990"/>
    </source>
</evidence>
<dbReference type="GO" id="GO:0016192">
    <property type="term" value="P:vesicle-mediated transport"/>
    <property type="evidence" value="ECO:0007669"/>
    <property type="project" value="InterPro"/>
</dbReference>
<dbReference type="InterPro" id="IPR013041">
    <property type="entry name" value="Clathrin_app_Ig-like_sf"/>
</dbReference>
<dbReference type="Gene3D" id="2.60.40.1150">
    <property type="match status" value="1"/>
</dbReference>
<evidence type="ECO:0000259" key="1">
    <source>
        <dbReference type="Pfam" id="PF09820"/>
    </source>
</evidence>
<dbReference type="AlphaFoldDB" id="A0AA39FWI2"/>
<reference evidence="2" key="2">
    <citation type="submission" date="2023-03" db="EMBL/GenBank/DDBJ databases">
        <authorList>
            <person name="Inwood S.N."/>
            <person name="Skelly J.G."/>
            <person name="Guhlin J."/>
            <person name="Harrop T.W.R."/>
            <person name="Goldson S.G."/>
            <person name="Dearden P.K."/>
        </authorList>
    </citation>
    <scope>NUCLEOTIDE SEQUENCE</scope>
    <source>
        <strain evidence="2">Irish</strain>
        <tissue evidence="2">Whole body</tissue>
    </source>
</reference>
<dbReference type="EMBL" id="JAQQBS010000001">
    <property type="protein sequence ID" value="KAK0176765.1"/>
    <property type="molecule type" value="Genomic_DNA"/>
</dbReference>
<dbReference type="Pfam" id="PF09820">
    <property type="entry name" value="AAA-ATPase_like"/>
    <property type="match status" value="1"/>
</dbReference>
<protein>
    <recommendedName>
        <fullName evidence="1">AAA-ATPase-like domain-containing protein</fullName>
    </recommendedName>
</protein>
<dbReference type="InterPro" id="IPR018631">
    <property type="entry name" value="AAA-ATPase-like_dom"/>
</dbReference>
<dbReference type="PANTHER" id="PTHR34825:SF1">
    <property type="entry name" value="AAA-ATPASE-LIKE DOMAIN-CONTAINING PROTEIN"/>
    <property type="match status" value="1"/>
</dbReference>
<sequence>MELRSGIRVKRKMCETEADETTQTADITDIEIPDRTFSVFDWHYNQPFYVDKTLLMKALFAVHHTLITAPSRFGKSLNMDMIRRFVQIELDNEGKPIVLNVDKDKLCLKEDQPASENFKLFRGKKIFEDKEFMYQHFGKYPTINVDFSIVQGENFNQVMTALRRVVHTAFKEHAYLRKSDIWDRLRLNKKTFMKYYDSEEFKSLDEDETKHGLQILSEYLFGHFGTRAFVFIDEFDVPEHQFSEFYGFTKDEVVHLLKVANKSDHFEFVKSQFNGFLTKSRDRKDINIYSPYSIIKYISSDVYVDEWPDSIRSEIFKLSRMIKENDVDNEGISLFMQFLYEMAFFTPVSLVNGNLTLKMPNTTVCGNRGEAPRNGQISMDMIFTNEAVQPMGGFAIQSNKNNFDLSSEFDACATQIPLSGLLCYHTRKAPKVHCA</sequence>
<evidence type="ECO:0000313" key="2">
    <source>
        <dbReference type="EMBL" id="KAK0176765.1"/>
    </source>
</evidence>
<feature type="domain" description="AAA-ATPase-like" evidence="1">
    <location>
        <begin position="48"/>
        <end position="92"/>
    </location>
</feature>
<comment type="caution">
    <text evidence="2">The sequence shown here is derived from an EMBL/GenBank/DDBJ whole genome shotgun (WGS) entry which is preliminary data.</text>
</comment>
<keyword evidence="3" id="KW-1185">Reference proteome</keyword>
<dbReference type="PANTHER" id="PTHR34825">
    <property type="entry name" value="CONSERVED PROTEIN, WITH A WEAK D-GALACTARATE DEHYDRATASE/ALTRONATE HYDROLASE DOMAIN"/>
    <property type="match status" value="1"/>
</dbReference>
<dbReference type="Proteomes" id="UP001168990">
    <property type="component" value="Unassembled WGS sequence"/>
</dbReference>